<dbReference type="SMART" id="SM00320">
    <property type="entry name" value="WD40"/>
    <property type="match status" value="2"/>
</dbReference>
<dbReference type="PROSITE" id="PS00678">
    <property type="entry name" value="WD_REPEATS_1"/>
    <property type="match status" value="1"/>
</dbReference>
<dbReference type="STRING" id="81824.A9UWF6"/>
<dbReference type="eggNOG" id="KOG4155">
    <property type="taxonomic scope" value="Eukaryota"/>
</dbReference>
<accession>A9UWF6</accession>
<proteinExistence type="inferred from homology"/>
<feature type="compositionally biased region" description="Low complexity" evidence="5">
    <location>
        <begin position="50"/>
        <end position="65"/>
    </location>
</feature>
<feature type="compositionally biased region" description="Gly residues" evidence="5">
    <location>
        <begin position="28"/>
        <end position="49"/>
    </location>
</feature>
<comment type="similarity">
    <text evidence="1">Belongs to the WD repeat DCAF10 family.</text>
</comment>
<evidence type="ECO:0000313" key="7">
    <source>
        <dbReference type="Proteomes" id="UP000001357"/>
    </source>
</evidence>
<dbReference type="Proteomes" id="UP000001357">
    <property type="component" value="Unassembled WGS sequence"/>
</dbReference>
<sequence>MADRGREEEEEGVWESPSTGGDSSDGGSLDGGSSDGGSSDGGASDGGSSGSRSSSLSTSPSLLSSDDSREGSPVPLDEEAESFDQERHSPSCRPWRHAPLPIWHQLQQNRHRWCATLEQRQRLPNQVLWRVAPDAGEPAAIPRFGLNFSPDGRFLASSTESVTDIFVSHNQHVVARLPMASNTSRWCGDCRLLLGDDEGSVQLWDLRNPQQPELQLQGHRHSVKSIFVLNDQQTVLTCGFDDQLLLWNLQDSAVDGTLQPKRQGCLHEATRLTLSPSCEQLAFSLNLRQTFPFGVNVLCQIGHNRRALEDFVCRAEDLSMNLLHRTYMGSKPPRGLQTVSPSNR</sequence>
<dbReference type="InterPro" id="IPR039085">
    <property type="entry name" value="DCA10"/>
</dbReference>
<protein>
    <submittedName>
        <fullName evidence="6">Uncharacterized protein</fullName>
    </submittedName>
</protein>
<dbReference type="InterPro" id="IPR001680">
    <property type="entry name" value="WD40_rpt"/>
</dbReference>
<dbReference type="InterPro" id="IPR019775">
    <property type="entry name" value="WD40_repeat_CS"/>
</dbReference>
<evidence type="ECO:0000313" key="6">
    <source>
        <dbReference type="EMBL" id="EDQ90556.1"/>
    </source>
</evidence>
<organism evidence="6 7">
    <name type="scientific">Monosiga brevicollis</name>
    <name type="common">Choanoflagellate</name>
    <dbReference type="NCBI Taxonomy" id="81824"/>
    <lineage>
        <taxon>Eukaryota</taxon>
        <taxon>Choanoflagellata</taxon>
        <taxon>Craspedida</taxon>
        <taxon>Salpingoecidae</taxon>
        <taxon>Monosiga</taxon>
    </lineage>
</organism>
<evidence type="ECO:0000256" key="4">
    <source>
        <dbReference type="PROSITE-ProRule" id="PRU00221"/>
    </source>
</evidence>
<evidence type="ECO:0000256" key="1">
    <source>
        <dbReference type="ARBA" id="ARBA00005903"/>
    </source>
</evidence>
<dbReference type="RefSeq" id="XP_001744607.1">
    <property type="nucleotide sequence ID" value="XM_001744555.1"/>
</dbReference>
<evidence type="ECO:0000256" key="5">
    <source>
        <dbReference type="SAM" id="MobiDB-lite"/>
    </source>
</evidence>
<dbReference type="InParanoid" id="A9UWF6"/>
<dbReference type="KEGG" id="mbr:MONBRDRAFT_36620"/>
<feature type="region of interest" description="Disordered" evidence="5">
    <location>
        <begin position="1"/>
        <end position="93"/>
    </location>
</feature>
<feature type="compositionally biased region" description="Low complexity" evidence="5">
    <location>
        <begin position="16"/>
        <end position="27"/>
    </location>
</feature>
<keyword evidence="3" id="KW-0677">Repeat</keyword>
<dbReference type="SUPFAM" id="SSF50978">
    <property type="entry name" value="WD40 repeat-like"/>
    <property type="match status" value="1"/>
</dbReference>
<dbReference type="PANTHER" id="PTHR14588">
    <property type="entry name" value="DDB1- AND CUL4-ASSOCIATED FACTOR 10"/>
    <property type="match status" value="1"/>
</dbReference>
<dbReference type="Pfam" id="PF00400">
    <property type="entry name" value="WD40"/>
    <property type="match status" value="1"/>
</dbReference>
<dbReference type="EMBL" id="CH991547">
    <property type="protein sequence ID" value="EDQ90556.1"/>
    <property type="molecule type" value="Genomic_DNA"/>
</dbReference>
<keyword evidence="7" id="KW-1185">Reference proteome</keyword>
<keyword evidence="2 4" id="KW-0853">WD repeat</keyword>
<dbReference type="GeneID" id="5889829"/>
<name>A9UWF6_MONBE</name>
<gene>
    <name evidence="6" type="ORF">MONBRDRAFT_36620</name>
</gene>
<reference evidence="6 7" key="1">
    <citation type="journal article" date="2008" name="Nature">
        <title>The genome of the choanoflagellate Monosiga brevicollis and the origin of metazoans.</title>
        <authorList>
            <consortium name="JGI Sequencing"/>
            <person name="King N."/>
            <person name="Westbrook M.J."/>
            <person name="Young S.L."/>
            <person name="Kuo A."/>
            <person name="Abedin M."/>
            <person name="Chapman J."/>
            <person name="Fairclough S."/>
            <person name="Hellsten U."/>
            <person name="Isogai Y."/>
            <person name="Letunic I."/>
            <person name="Marr M."/>
            <person name="Pincus D."/>
            <person name="Putnam N."/>
            <person name="Rokas A."/>
            <person name="Wright K.J."/>
            <person name="Zuzow R."/>
            <person name="Dirks W."/>
            <person name="Good M."/>
            <person name="Goodstein D."/>
            <person name="Lemons D."/>
            <person name="Li W."/>
            <person name="Lyons J.B."/>
            <person name="Morris A."/>
            <person name="Nichols S."/>
            <person name="Richter D.J."/>
            <person name="Salamov A."/>
            <person name="Bork P."/>
            <person name="Lim W.A."/>
            <person name="Manning G."/>
            <person name="Miller W.T."/>
            <person name="McGinnis W."/>
            <person name="Shapiro H."/>
            <person name="Tjian R."/>
            <person name="Grigoriev I.V."/>
            <person name="Rokhsar D."/>
        </authorList>
    </citation>
    <scope>NUCLEOTIDE SEQUENCE [LARGE SCALE GENOMIC DNA]</scope>
    <source>
        <strain evidence="7">MX1 / ATCC 50154</strain>
    </source>
</reference>
<dbReference type="Gene3D" id="2.130.10.10">
    <property type="entry name" value="YVTN repeat-like/Quinoprotein amine dehydrogenase"/>
    <property type="match status" value="1"/>
</dbReference>
<evidence type="ECO:0000256" key="3">
    <source>
        <dbReference type="ARBA" id="ARBA00022737"/>
    </source>
</evidence>
<dbReference type="InterPro" id="IPR015943">
    <property type="entry name" value="WD40/YVTN_repeat-like_dom_sf"/>
</dbReference>
<dbReference type="AlphaFoldDB" id="A9UWF6"/>
<dbReference type="PROSITE" id="PS50082">
    <property type="entry name" value="WD_REPEATS_2"/>
    <property type="match status" value="1"/>
</dbReference>
<evidence type="ECO:0000256" key="2">
    <source>
        <dbReference type="ARBA" id="ARBA00022574"/>
    </source>
</evidence>
<dbReference type="PANTHER" id="PTHR14588:SF2">
    <property type="entry name" value="DDB1- AND CUL4-ASSOCIATED FACTOR 10"/>
    <property type="match status" value="1"/>
</dbReference>
<dbReference type="InterPro" id="IPR036322">
    <property type="entry name" value="WD40_repeat_dom_sf"/>
</dbReference>
<feature type="non-terminal residue" evidence="6">
    <location>
        <position position="344"/>
    </location>
</feature>
<dbReference type="PROSITE" id="PS50294">
    <property type="entry name" value="WD_REPEATS_REGION"/>
    <property type="match status" value="1"/>
</dbReference>
<feature type="repeat" description="WD" evidence="4">
    <location>
        <begin position="216"/>
        <end position="257"/>
    </location>
</feature>